<evidence type="ECO:0000313" key="1">
    <source>
        <dbReference type="EMBL" id="GKV46921.1"/>
    </source>
</evidence>
<accession>A0AAV5MAT1</accession>
<evidence type="ECO:0000313" key="2">
    <source>
        <dbReference type="Proteomes" id="UP001054252"/>
    </source>
</evidence>
<dbReference type="PANTHER" id="PTHR33645:SF5">
    <property type="entry name" value="AMINOPEPTIDASE"/>
    <property type="match status" value="1"/>
</dbReference>
<comment type="caution">
    <text evidence="1">The sequence shown here is derived from an EMBL/GenBank/DDBJ whole genome shotgun (WGS) entry which is preliminary data.</text>
</comment>
<dbReference type="AlphaFoldDB" id="A0AAV5MAT1"/>
<name>A0AAV5MAT1_9ROSI</name>
<organism evidence="1 2">
    <name type="scientific">Rubroshorea leprosula</name>
    <dbReference type="NCBI Taxonomy" id="152421"/>
    <lineage>
        <taxon>Eukaryota</taxon>
        <taxon>Viridiplantae</taxon>
        <taxon>Streptophyta</taxon>
        <taxon>Embryophyta</taxon>
        <taxon>Tracheophyta</taxon>
        <taxon>Spermatophyta</taxon>
        <taxon>Magnoliopsida</taxon>
        <taxon>eudicotyledons</taxon>
        <taxon>Gunneridae</taxon>
        <taxon>Pentapetalae</taxon>
        <taxon>rosids</taxon>
        <taxon>malvids</taxon>
        <taxon>Malvales</taxon>
        <taxon>Dipterocarpaceae</taxon>
        <taxon>Rubroshorea</taxon>
    </lineage>
</organism>
<proteinExistence type="predicted"/>
<gene>
    <name evidence="1" type="ORF">SLEP1_g53880</name>
</gene>
<keyword evidence="2" id="KW-1185">Reference proteome</keyword>
<dbReference type="PANTHER" id="PTHR33645">
    <property type="entry name" value="AMINOPEPTIDASE (DUF3754)"/>
    <property type="match status" value="1"/>
</dbReference>
<dbReference type="EMBL" id="BPVZ01000218">
    <property type="protein sequence ID" value="GKV46921.1"/>
    <property type="molecule type" value="Genomic_DNA"/>
</dbReference>
<protein>
    <submittedName>
        <fullName evidence="1">Uncharacterized protein</fullName>
    </submittedName>
</protein>
<reference evidence="1 2" key="1">
    <citation type="journal article" date="2021" name="Commun. Biol.">
        <title>The genome of Shorea leprosula (Dipterocarpaceae) highlights the ecological relevance of drought in aseasonal tropical rainforests.</title>
        <authorList>
            <person name="Ng K.K.S."/>
            <person name="Kobayashi M.J."/>
            <person name="Fawcett J.A."/>
            <person name="Hatakeyama M."/>
            <person name="Paape T."/>
            <person name="Ng C.H."/>
            <person name="Ang C.C."/>
            <person name="Tnah L.H."/>
            <person name="Lee C.T."/>
            <person name="Nishiyama T."/>
            <person name="Sese J."/>
            <person name="O'Brien M.J."/>
            <person name="Copetti D."/>
            <person name="Mohd Noor M.I."/>
            <person name="Ong R.C."/>
            <person name="Putra M."/>
            <person name="Sireger I.Z."/>
            <person name="Indrioko S."/>
            <person name="Kosugi Y."/>
            <person name="Izuno A."/>
            <person name="Isagi Y."/>
            <person name="Lee S.L."/>
            <person name="Shimizu K.K."/>
        </authorList>
    </citation>
    <scope>NUCLEOTIDE SEQUENCE [LARGE SCALE GENOMIC DNA]</scope>
    <source>
        <strain evidence="1">214</strain>
    </source>
</reference>
<dbReference type="Proteomes" id="UP001054252">
    <property type="component" value="Unassembled WGS sequence"/>
</dbReference>
<sequence>MVKKKDIIRLQRESVIPIVKQKIITTLAERLEHKSDRSEFLKLCQRIEYTIRACASFHVLDPSACSLDC</sequence>